<name>A0ABQ5IQZ8_9ASTR</name>
<evidence type="ECO:0000313" key="1">
    <source>
        <dbReference type="EMBL" id="GJU02226.1"/>
    </source>
</evidence>
<organism evidence="1 2">
    <name type="scientific">Tanacetum coccineum</name>
    <dbReference type="NCBI Taxonomy" id="301880"/>
    <lineage>
        <taxon>Eukaryota</taxon>
        <taxon>Viridiplantae</taxon>
        <taxon>Streptophyta</taxon>
        <taxon>Embryophyta</taxon>
        <taxon>Tracheophyta</taxon>
        <taxon>Spermatophyta</taxon>
        <taxon>Magnoliopsida</taxon>
        <taxon>eudicotyledons</taxon>
        <taxon>Gunneridae</taxon>
        <taxon>Pentapetalae</taxon>
        <taxon>asterids</taxon>
        <taxon>campanulids</taxon>
        <taxon>Asterales</taxon>
        <taxon>Asteraceae</taxon>
        <taxon>Asteroideae</taxon>
        <taxon>Anthemideae</taxon>
        <taxon>Anthemidinae</taxon>
        <taxon>Tanacetum</taxon>
    </lineage>
</organism>
<reference evidence="1" key="1">
    <citation type="journal article" date="2022" name="Int. J. Mol. Sci.">
        <title>Draft Genome of Tanacetum Coccineum: Genomic Comparison of Closely Related Tanacetum-Family Plants.</title>
        <authorList>
            <person name="Yamashiro T."/>
            <person name="Shiraishi A."/>
            <person name="Nakayama K."/>
            <person name="Satake H."/>
        </authorList>
    </citation>
    <scope>NUCLEOTIDE SEQUENCE</scope>
</reference>
<accession>A0ABQ5IQZ8</accession>
<gene>
    <name evidence="1" type="ORF">Tco_1112564</name>
</gene>
<proteinExistence type="predicted"/>
<dbReference type="PANTHER" id="PTHR11439">
    <property type="entry name" value="GAG-POL-RELATED RETROTRANSPOSON"/>
    <property type="match status" value="1"/>
</dbReference>
<sequence length="130" mass="14845">MVLSQRKYTLDILEDVGMTGCRPSTFPMEQNLKLDKCDKSACVDGNQYRRLISKLLYLQATRPDITYAVNILSQFVSDPRQPHMDAGASPMIDAPEQVIYFYWRAHVSWKIKSSPYVSKSSGEAVYRGLF</sequence>
<reference evidence="1" key="2">
    <citation type="submission" date="2022-01" db="EMBL/GenBank/DDBJ databases">
        <authorList>
            <person name="Yamashiro T."/>
            <person name="Shiraishi A."/>
            <person name="Satake H."/>
            <person name="Nakayama K."/>
        </authorList>
    </citation>
    <scope>NUCLEOTIDE SEQUENCE</scope>
</reference>
<evidence type="ECO:0000313" key="2">
    <source>
        <dbReference type="Proteomes" id="UP001151760"/>
    </source>
</evidence>
<dbReference type="PANTHER" id="PTHR11439:SF498">
    <property type="entry name" value="DNAK FAMILY PROTEIN"/>
    <property type="match status" value="1"/>
</dbReference>
<dbReference type="Proteomes" id="UP001151760">
    <property type="component" value="Unassembled WGS sequence"/>
</dbReference>
<keyword evidence="2" id="KW-1185">Reference proteome</keyword>
<protein>
    <submittedName>
        <fullName evidence="1">Uncharacterized mitochondrial protein-like protein</fullName>
    </submittedName>
</protein>
<comment type="caution">
    <text evidence="1">The sequence shown here is derived from an EMBL/GenBank/DDBJ whole genome shotgun (WGS) entry which is preliminary data.</text>
</comment>
<dbReference type="EMBL" id="BQNB010021038">
    <property type="protein sequence ID" value="GJU02226.1"/>
    <property type="molecule type" value="Genomic_DNA"/>
</dbReference>